<keyword evidence="5" id="KW-1185">Reference proteome</keyword>
<dbReference type="InterPro" id="IPR017819">
    <property type="entry name" value="Plasmid_partition_RepB"/>
</dbReference>
<dbReference type="InterPro" id="IPR004437">
    <property type="entry name" value="ParB/RepB/Spo0J"/>
</dbReference>
<dbReference type="CDD" id="cd16405">
    <property type="entry name" value="RepB_like_N"/>
    <property type="match status" value="1"/>
</dbReference>
<dbReference type="InterPro" id="IPR037972">
    <property type="entry name" value="RepB_N"/>
</dbReference>
<dbReference type="SMART" id="SM00470">
    <property type="entry name" value="ParB"/>
    <property type="match status" value="1"/>
</dbReference>
<feature type="domain" description="ParB-like N-terminal" evidence="3">
    <location>
        <begin position="95"/>
        <end position="187"/>
    </location>
</feature>
<dbReference type="Gene3D" id="3.90.1530.10">
    <property type="entry name" value="Conserved hypothetical protein from pyrococcus furiosus pfu- 392566-001, ParB domain"/>
    <property type="match status" value="1"/>
</dbReference>
<dbReference type="InterPro" id="IPR050336">
    <property type="entry name" value="Chromosome_partition/occlusion"/>
</dbReference>
<comment type="similarity">
    <text evidence="1">Belongs to the ParB family.</text>
</comment>
<dbReference type="NCBIfam" id="TIGR00180">
    <property type="entry name" value="parB_part"/>
    <property type="match status" value="1"/>
</dbReference>
<proteinExistence type="inferred from homology"/>
<dbReference type="Pfam" id="PF02195">
    <property type="entry name" value="ParB_N"/>
    <property type="match status" value="1"/>
</dbReference>
<protein>
    <submittedName>
        <fullName evidence="4">Plasmid partitioning protein RepB</fullName>
    </submittedName>
</protein>
<reference evidence="4 5" key="1">
    <citation type="submission" date="2021-04" db="EMBL/GenBank/DDBJ databases">
        <title>Whole genome sequence of Jiella sp. KSK16Y-1.</title>
        <authorList>
            <person name="Tuo L."/>
        </authorList>
    </citation>
    <scope>NUCLEOTIDE SEQUENCE [LARGE SCALE GENOMIC DNA]</scope>
    <source>
        <strain evidence="4 5">KSK16Y-1</strain>
    </source>
</reference>
<dbReference type="EMBL" id="JAGJCF010000020">
    <property type="protein sequence ID" value="MBP0617795.1"/>
    <property type="molecule type" value="Genomic_DNA"/>
</dbReference>
<name>A0ABS4BNU0_9HYPH</name>
<evidence type="ECO:0000259" key="3">
    <source>
        <dbReference type="SMART" id="SM00470"/>
    </source>
</evidence>
<evidence type="ECO:0000256" key="2">
    <source>
        <dbReference type="SAM" id="MobiDB-lite"/>
    </source>
</evidence>
<evidence type="ECO:0000256" key="1">
    <source>
        <dbReference type="ARBA" id="ARBA00006295"/>
    </source>
</evidence>
<dbReference type="NCBIfam" id="TIGR03454">
    <property type="entry name" value="partition_RepB"/>
    <property type="match status" value="1"/>
</dbReference>
<organism evidence="4 5">
    <name type="scientific">Jiella mangrovi</name>
    <dbReference type="NCBI Taxonomy" id="2821407"/>
    <lineage>
        <taxon>Bacteria</taxon>
        <taxon>Pseudomonadati</taxon>
        <taxon>Pseudomonadota</taxon>
        <taxon>Alphaproteobacteria</taxon>
        <taxon>Hyphomicrobiales</taxon>
        <taxon>Aurantimonadaceae</taxon>
        <taxon>Jiella</taxon>
    </lineage>
</organism>
<feature type="region of interest" description="Disordered" evidence="2">
    <location>
        <begin position="1"/>
        <end position="61"/>
    </location>
</feature>
<dbReference type="InterPro" id="IPR003115">
    <property type="entry name" value="ParB_N"/>
</dbReference>
<sequence length="361" mass="40040">MTKRPGRKSIIASFGSFAVPPASQSDADECRDGQGQAPSAVEDRRTESPPDANPLAERRAGRVGAGVIGVTQRTLTDLREERDRLQSLVDSSGSIAIDPSLIDPSPFKDRLPDDTDADFERFRKLLSDEGQKVPIQVRPHPKDQGRYQVIYGHRRWRAAKDLGIKVKATILSLDDGELAVAQGIENAARQDLSWIERAVFAGQMDGAGVRPRDIKAALSIDDAELARLRMVLRVVPVEMIRLIGRAPKIGRPRWQELARALDTDRYALPRLRKTLSADKVSKLSSDERFRHALATVKVPAKPELRPVDLTDPSGKVVGKASIADGEVTLTVAKELAEPFRAFMEQEVPDLMTRFFDRNRDE</sequence>
<dbReference type="SUPFAM" id="SSF110849">
    <property type="entry name" value="ParB/Sulfiredoxin"/>
    <property type="match status" value="1"/>
</dbReference>
<dbReference type="Pfam" id="PF07506">
    <property type="entry name" value="RepB"/>
    <property type="match status" value="1"/>
</dbReference>
<dbReference type="InterPro" id="IPR011111">
    <property type="entry name" value="Plasmid_RepB"/>
</dbReference>
<accession>A0ABS4BNU0</accession>
<dbReference type="PANTHER" id="PTHR33375">
    <property type="entry name" value="CHROMOSOME-PARTITIONING PROTEIN PARB-RELATED"/>
    <property type="match status" value="1"/>
</dbReference>
<dbReference type="PANTHER" id="PTHR33375:SF1">
    <property type="entry name" value="CHROMOSOME-PARTITIONING PROTEIN PARB-RELATED"/>
    <property type="match status" value="1"/>
</dbReference>
<comment type="caution">
    <text evidence="4">The sequence shown here is derived from an EMBL/GenBank/DDBJ whole genome shotgun (WGS) entry which is preliminary data.</text>
</comment>
<dbReference type="InterPro" id="IPR036086">
    <property type="entry name" value="ParB/Sulfiredoxin_sf"/>
</dbReference>
<gene>
    <name evidence="4" type="primary">repB</name>
    <name evidence="4" type="ORF">J6595_19610</name>
</gene>
<evidence type="ECO:0000313" key="5">
    <source>
        <dbReference type="Proteomes" id="UP000678276"/>
    </source>
</evidence>
<evidence type="ECO:0000313" key="4">
    <source>
        <dbReference type="EMBL" id="MBP0617795.1"/>
    </source>
</evidence>
<dbReference type="RefSeq" id="WP_209596912.1">
    <property type="nucleotide sequence ID" value="NZ_JAGJCF010000020.1"/>
</dbReference>
<dbReference type="Proteomes" id="UP000678276">
    <property type="component" value="Unassembled WGS sequence"/>
</dbReference>